<dbReference type="Gene3D" id="3.20.20.190">
    <property type="entry name" value="Phosphatidylinositol (PI) phosphodiesterase"/>
    <property type="match status" value="1"/>
</dbReference>
<protein>
    <submittedName>
        <fullName evidence="2">Glycerophosphodiester phosphodiesterase</fullName>
    </submittedName>
</protein>
<dbReference type="EMBL" id="JAMRYU010000022">
    <property type="protein sequence ID" value="MDC4242006.1"/>
    <property type="molecule type" value="Genomic_DNA"/>
</dbReference>
<evidence type="ECO:0000313" key="2">
    <source>
        <dbReference type="EMBL" id="MDC4242006.1"/>
    </source>
</evidence>
<dbReference type="PANTHER" id="PTHR46211:SF1">
    <property type="entry name" value="GLYCEROPHOSPHODIESTER PHOSPHODIESTERASE, CYTOPLASMIC"/>
    <property type="match status" value="1"/>
</dbReference>
<sequence length="271" mass="31000">MKKKIIIISSVALGIVLLCLISLFLLTKATPIENGSLEWIKSTKISHRGLYNNEDIPENSLKAYKNSIDENVAIELDVQLTKDNKVVVFHDYNLERMTGSNKNVNELDYIDILDLKLLNTNEYIPTLNEVLELIDGKVPLLIEIKNEDKVGILESEVYNIIKDYKGDIAVQAFNPFVLSWFKKNAPEIPRGQLSGSFDDSDLPKYKKFLLKNLLLNFESKPAFIAYEVDYLPKAVVKFQRNRNVPILGWTVKSTTDLEKVKENCDNIIYEE</sequence>
<dbReference type="PANTHER" id="PTHR46211">
    <property type="entry name" value="GLYCEROPHOSPHORYL DIESTER PHOSPHODIESTERASE"/>
    <property type="match status" value="1"/>
</dbReference>
<organism evidence="2 3">
    <name type="scientific">Clostridium tertium</name>
    <dbReference type="NCBI Taxonomy" id="1559"/>
    <lineage>
        <taxon>Bacteria</taxon>
        <taxon>Bacillati</taxon>
        <taxon>Bacillota</taxon>
        <taxon>Clostridia</taxon>
        <taxon>Eubacteriales</taxon>
        <taxon>Clostridiaceae</taxon>
        <taxon>Clostridium</taxon>
    </lineage>
</organism>
<dbReference type="CDD" id="cd08585">
    <property type="entry name" value="GDPD_like_3"/>
    <property type="match status" value="1"/>
</dbReference>
<gene>
    <name evidence="2" type="ORF">NE398_17870</name>
</gene>
<dbReference type="PROSITE" id="PS51704">
    <property type="entry name" value="GP_PDE"/>
    <property type="match status" value="1"/>
</dbReference>
<evidence type="ECO:0000259" key="1">
    <source>
        <dbReference type="PROSITE" id="PS51704"/>
    </source>
</evidence>
<evidence type="ECO:0000313" key="3">
    <source>
        <dbReference type="Proteomes" id="UP001141183"/>
    </source>
</evidence>
<comment type="caution">
    <text evidence="2">The sequence shown here is derived from an EMBL/GenBank/DDBJ whole genome shotgun (WGS) entry which is preliminary data.</text>
</comment>
<name>A0A9X3XPE7_9CLOT</name>
<dbReference type="InterPro" id="IPR030395">
    <property type="entry name" value="GP_PDE_dom"/>
</dbReference>
<reference evidence="2" key="1">
    <citation type="submission" date="2022-05" db="EMBL/GenBank/DDBJ databases">
        <title>Draft genome sequence of Clostridium tertium strain CP3 isolated from Peru.</title>
        <authorList>
            <person name="Hurtado R."/>
            <person name="Lima L."/>
            <person name="Sousa T."/>
            <person name="Jaiswal A.K."/>
            <person name="Tiwari S."/>
            <person name="Maturrano L."/>
            <person name="Brenig B."/>
            <person name="Azevedo V."/>
        </authorList>
    </citation>
    <scope>NUCLEOTIDE SEQUENCE</scope>
    <source>
        <strain evidence="2">CP3</strain>
    </source>
</reference>
<dbReference type="GO" id="GO:0006629">
    <property type="term" value="P:lipid metabolic process"/>
    <property type="evidence" value="ECO:0007669"/>
    <property type="project" value="InterPro"/>
</dbReference>
<dbReference type="InterPro" id="IPR017946">
    <property type="entry name" value="PLC-like_Pdiesterase_TIM-brl"/>
</dbReference>
<dbReference type="RefSeq" id="WP_111931518.1">
    <property type="nucleotide sequence ID" value="NZ_JAMRYU010000022.1"/>
</dbReference>
<keyword evidence="3" id="KW-1185">Reference proteome</keyword>
<dbReference type="AlphaFoldDB" id="A0A9X3XPE7"/>
<proteinExistence type="predicted"/>
<dbReference type="GO" id="GO:0008081">
    <property type="term" value="F:phosphoric diester hydrolase activity"/>
    <property type="evidence" value="ECO:0007669"/>
    <property type="project" value="InterPro"/>
</dbReference>
<accession>A0A9X3XPE7</accession>
<dbReference type="Pfam" id="PF03009">
    <property type="entry name" value="GDPD"/>
    <property type="match status" value="1"/>
</dbReference>
<dbReference type="SUPFAM" id="SSF51695">
    <property type="entry name" value="PLC-like phosphodiesterases"/>
    <property type="match status" value="1"/>
</dbReference>
<dbReference type="Proteomes" id="UP001141183">
    <property type="component" value="Unassembled WGS sequence"/>
</dbReference>
<feature type="domain" description="GP-PDE" evidence="1">
    <location>
        <begin position="42"/>
        <end position="271"/>
    </location>
</feature>